<dbReference type="Gene3D" id="3.40.1520.20">
    <property type="match status" value="1"/>
</dbReference>
<accession>A0A7G1I421</accession>
<keyword evidence="5" id="KW-1133">Transmembrane helix</keyword>
<dbReference type="InterPro" id="IPR006664">
    <property type="entry name" value="OMP_bac"/>
</dbReference>
<proteinExistence type="predicted"/>
<dbReference type="InterPro" id="IPR050330">
    <property type="entry name" value="Bact_OuterMem_StrucFunc"/>
</dbReference>
<evidence type="ECO:0000256" key="1">
    <source>
        <dbReference type="ARBA" id="ARBA00004442"/>
    </source>
</evidence>
<evidence type="ECO:0000313" key="7">
    <source>
        <dbReference type="EMBL" id="BCI85756.1"/>
    </source>
</evidence>
<dbReference type="InterPro" id="IPR007055">
    <property type="entry name" value="BON_dom"/>
</dbReference>
<reference evidence="7 8" key="1">
    <citation type="submission" date="2020-07" db="EMBL/GenBank/DDBJ databases">
        <title>Mycobacterium kansasii (former subtype) with zoonotic potential isolated from diseased indoor pet cat, Japan.</title>
        <authorList>
            <person name="Fukano H."/>
            <person name="Terazono T."/>
            <person name="Hoshino Y."/>
        </authorList>
    </citation>
    <scope>NUCLEOTIDE SEQUENCE [LARGE SCALE GENOMIC DNA]</scope>
    <source>
        <strain evidence="7 8">Kuro-I</strain>
    </source>
</reference>
<feature type="transmembrane region" description="Helical" evidence="5">
    <location>
        <begin position="143"/>
        <end position="164"/>
    </location>
</feature>
<organism evidence="7 8">
    <name type="scientific">Mycobacterium kansasii</name>
    <dbReference type="NCBI Taxonomy" id="1768"/>
    <lineage>
        <taxon>Bacteria</taxon>
        <taxon>Bacillati</taxon>
        <taxon>Actinomycetota</taxon>
        <taxon>Actinomycetes</taxon>
        <taxon>Mycobacteriales</taxon>
        <taxon>Mycobacteriaceae</taxon>
        <taxon>Mycobacterium</taxon>
    </lineage>
</organism>
<dbReference type="InterPro" id="IPR054121">
    <property type="entry name" value="ArfA_BON-like"/>
</dbReference>
<gene>
    <name evidence="7" type="ORF">NIIDMKKI_09620</name>
</gene>
<dbReference type="AlphaFoldDB" id="A0A7G1I421"/>
<evidence type="ECO:0000259" key="6">
    <source>
        <dbReference type="PROSITE" id="PS51123"/>
    </source>
</evidence>
<sequence length="448" mass="46032">MAAGTQMCLARVTTGFAQCPSLPQQVPALVEFDFDAAQLLMLVGLGDVAVLQPRTQRLLLSDQVADLRQGLAVRWFAPASHCSSVPDIRGFAAGQSVGCISPEGGTDNFSTARGGAMAGTQPVSDTAPAPAHARRFRRHPLGVAWLIALAVIPLLMAAIGYGAFGRPTSVTAPTGDLPTLTTISSTPNASDVSWSLLSISRSGNTITLIGDFPDDNAKAALLAALRNVLTPGVTVIDQIRIDPLVRALDFANAEPVFTAGAAIPDFSLKVERNTVTLSGTAASPDQKDAVERAAKTSWPGVKIVNNIEVKGPAPTPGASPPPGSGAAGPCADLPAVINALTGGAIAFKNDGVSLTPADNQILSQVAAKLKACPDARVTVNGYSDNGGGEGINFPLSVQRATTVADFLAAQGVARDHITARGYGSANPIASNDTPEGRAKNRRVEIVVS</sequence>
<dbReference type="InterPro" id="IPR036737">
    <property type="entry name" value="OmpA-like_sf"/>
</dbReference>
<dbReference type="Pfam" id="PF04972">
    <property type="entry name" value="BON"/>
    <property type="match status" value="1"/>
</dbReference>
<feature type="domain" description="OmpA-like" evidence="6">
    <location>
        <begin position="334"/>
        <end position="448"/>
    </location>
</feature>
<evidence type="ECO:0000256" key="5">
    <source>
        <dbReference type="SAM" id="Phobius"/>
    </source>
</evidence>
<dbReference type="EMBL" id="AP023343">
    <property type="protein sequence ID" value="BCI85756.1"/>
    <property type="molecule type" value="Genomic_DNA"/>
</dbReference>
<evidence type="ECO:0000256" key="4">
    <source>
        <dbReference type="PROSITE-ProRule" id="PRU00473"/>
    </source>
</evidence>
<dbReference type="Pfam" id="PF00691">
    <property type="entry name" value="OmpA"/>
    <property type="match status" value="1"/>
</dbReference>
<name>A0A7G1I421_MYCKA</name>
<evidence type="ECO:0000313" key="8">
    <source>
        <dbReference type="Proteomes" id="UP000516380"/>
    </source>
</evidence>
<evidence type="ECO:0000256" key="3">
    <source>
        <dbReference type="ARBA" id="ARBA00023237"/>
    </source>
</evidence>
<dbReference type="PANTHER" id="PTHR30329:SF21">
    <property type="entry name" value="LIPOPROTEIN YIAD-RELATED"/>
    <property type="match status" value="1"/>
</dbReference>
<dbReference type="GO" id="GO:0009279">
    <property type="term" value="C:cell outer membrane"/>
    <property type="evidence" value="ECO:0007669"/>
    <property type="project" value="UniProtKB-SubCell"/>
</dbReference>
<dbReference type="Proteomes" id="UP000516380">
    <property type="component" value="Chromosome"/>
</dbReference>
<dbReference type="SUPFAM" id="SSF103088">
    <property type="entry name" value="OmpA-like"/>
    <property type="match status" value="1"/>
</dbReference>
<keyword evidence="2 4" id="KW-0472">Membrane</keyword>
<dbReference type="InterPro" id="IPR006665">
    <property type="entry name" value="OmpA-like"/>
</dbReference>
<dbReference type="PROSITE" id="PS51123">
    <property type="entry name" value="OMPA_2"/>
    <property type="match status" value="1"/>
</dbReference>
<dbReference type="Pfam" id="PF21923">
    <property type="entry name" value="BON_like"/>
    <property type="match status" value="1"/>
</dbReference>
<keyword evidence="5" id="KW-0812">Transmembrane</keyword>
<dbReference type="PRINTS" id="PR01021">
    <property type="entry name" value="OMPADOMAIN"/>
</dbReference>
<keyword evidence="8" id="KW-1185">Reference proteome</keyword>
<dbReference type="PANTHER" id="PTHR30329">
    <property type="entry name" value="STATOR ELEMENT OF FLAGELLAR MOTOR COMPLEX"/>
    <property type="match status" value="1"/>
</dbReference>
<evidence type="ECO:0000256" key="2">
    <source>
        <dbReference type="ARBA" id="ARBA00023136"/>
    </source>
</evidence>
<comment type="subcellular location">
    <subcellularLocation>
        <location evidence="1">Cell outer membrane</location>
    </subcellularLocation>
</comment>
<keyword evidence="3" id="KW-0998">Cell outer membrane</keyword>
<dbReference type="Gene3D" id="3.30.1330.60">
    <property type="entry name" value="OmpA-like domain"/>
    <property type="match status" value="1"/>
</dbReference>
<dbReference type="PRINTS" id="PR01023">
    <property type="entry name" value="NAFLGMOTY"/>
</dbReference>
<dbReference type="CDD" id="cd07185">
    <property type="entry name" value="OmpA_C-like"/>
    <property type="match status" value="1"/>
</dbReference>
<protein>
    <recommendedName>
        <fullName evidence="6">OmpA-like domain-containing protein</fullName>
    </recommendedName>
</protein>